<dbReference type="STRING" id="988801.SAMN05216522_106187"/>
<dbReference type="EMBL" id="FOGC01000006">
    <property type="protein sequence ID" value="SEQ78174.1"/>
    <property type="molecule type" value="Genomic_DNA"/>
</dbReference>
<reference evidence="3" key="1">
    <citation type="submission" date="2016-10" db="EMBL/GenBank/DDBJ databases">
        <authorList>
            <person name="Varghese N."/>
            <person name="Submissions S."/>
        </authorList>
    </citation>
    <scope>NUCLEOTIDE SEQUENCE [LARGE SCALE GENOMIC DNA]</scope>
    <source>
        <strain evidence="3">8N4</strain>
    </source>
</reference>
<keyword evidence="1" id="KW-0732">Signal</keyword>
<evidence type="ECO:0000313" key="3">
    <source>
        <dbReference type="Proteomes" id="UP000242515"/>
    </source>
</evidence>
<evidence type="ECO:0000256" key="1">
    <source>
        <dbReference type="SAM" id="SignalP"/>
    </source>
</evidence>
<name>A0A1H9IUB7_9GAMM</name>
<dbReference type="AlphaFoldDB" id="A0A1H9IUB7"/>
<accession>A0A1H9IUB7</accession>
<organism evidence="2 3">
    <name type="scientific">Rosenbergiella nectarea</name>
    <dbReference type="NCBI Taxonomy" id="988801"/>
    <lineage>
        <taxon>Bacteria</taxon>
        <taxon>Pseudomonadati</taxon>
        <taxon>Pseudomonadota</taxon>
        <taxon>Gammaproteobacteria</taxon>
        <taxon>Enterobacterales</taxon>
        <taxon>Erwiniaceae</taxon>
        <taxon>Rosenbergiella</taxon>
    </lineage>
</organism>
<proteinExistence type="predicted"/>
<feature type="signal peptide" evidence="1">
    <location>
        <begin position="1"/>
        <end position="24"/>
    </location>
</feature>
<keyword evidence="3" id="KW-1185">Reference proteome</keyword>
<dbReference type="Proteomes" id="UP000242515">
    <property type="component" value="Unassembled WGS sequence"/>
</dbReference>
<dbReference type="OrthoDB" id="6556053at2"/>
<protein>
    <submittedName>
        <fullName evidence="2">Uncharacterized protein</fullName>
    </submittedName>
</protein>
<dbReference type="RefSeq" id="WP_092675902.1">
    <property type="nucleotide sequence ID" value="NZ_FOGC01000006.1"/>
</dbReference>
<gene>
    <name evidence="2" type="ORF">SAMN05216522_106187</name>
</gene>
<evidence type="ECO:0000313" key="2">
    <source>
        <dbReference type="EMBL" id="SEQ78174.1"/>
    </source>
</evidence>
<sequence>MRNYTRYGLFSLTLFFAASLSAKAGDYRFNVAGRSDIEQEITVAKLLPFYQYMGGRVEVQWANPELTVSVENLVRLLIKEGIRQQDIVRNYSQSMATKNQSRDSINLVLKTLASRNNCSSYGLRYSFNTIGEESCAINDNIDAMKIRK</sequence>
<feature type="chain" id="PRO_5017247357" evidence="1">
    <location>
        <begin position="25"/>
        <end position="148"/>
    </location>
</feature>